<reference evidence="3" key="1">
    <citation type="journal article" date="2012" name="PLoS Genet.">
        <title>The genomes of the fungal plant pathogens Cladosporium fulvum and Dothistroma septosporum reveal adaptation to different hosts and lifestyles but also signatures of common ancestry.</title>
        <authorList>
            <person name="de Wit P.J.G.M."/>
            <person name="van der Burgt A."/>
            <person name="Oekmen B."/>
            <person name="Stergiopoulos I."/>
            <person name="Abd-Elsalam K.A."/>
            <person name="Aerts A.L."/>
            <person name="Bahkali A.H."/>
            <person name="Beenen H.G."/>
            <person name="Chettri P."/>
            <person name="Cox M.P."/>
            <person name="Datema E."/>
            <person name="de Vries R.P."/>
            <person name="Dhillon B."/>
            <person name="Ganley A.R."/>
            <person name="Griffiths S.A."/>
            <person name="Guo Y."/>
            <person name="Hamelin R.C."/>
            <person name="Henrissat B."/>
            <person name="Kabir M.S."/>
            <person name="Jashni M.K."/>
            <person name="Kema G."/>
            <person name="Klaubauf S."/>
            <person name="Lapidus A."/>
            <person name="Levasseur A."/>
            <person name="Lindquist E."/>
            <person name="Mehrabi R."/>
            <person name="Ohm R.A."/>
            <person name="Owen T.J."/>
            <person name="Salamov A."/>
            <person name="Schwelm A."/>
            <person name="Schijlen E."/>
            <person name="Sun H."/>
            <person name="van den Burg H.A."/>
            <person name="van Ham R.C.H.J."/>
            <person name="Zhang S."/>
            <person name="Goodwin S.B."/>
            <person name="Grigoriev I.V."/>
            <person name="Collemare J."/>
            <person name="Bradshaw R.E."/>
        </authorList>
    </citation>
    <scope>NUCLEOTIDE SEQUENCE [LARGE SCALE GENOMIC DNA]</scope>
    <source>
        <strain evidence="3">NZE10 / CBS 128990</strain>
    </source>
</reference>
<dbReference type="HOGENOM" id="CLU_1660711_0_0_1"/>
<dbReference type="PANTHER" id="PTHR43135:SF3">
    <property type="entry name" value="ALPHA-D-RIBOSE 1-METHYLPHOSPHONATE 5-TRIPHOSPHATE DIPHOSPHATASE"/>
    <property type="match status" value="1"/>
</dbReference>
<dbReference type="OrthoDB" id="5595695at2759"/>
<dbReference type="PANTHER" id="PTHR43135">
    <property type="entry name" value="ALPHA-D-RIBOSE 1-METHYLPHOSPHONATE 5-TRIPHOSPHATE DIPHOSPHATASE"/>
    <property type="match status" value="1"/>
</dbReference>
<dbReference type="GO" id="GO:0016810">
    <property type="term" value="F:hydrolase activity, acting on carbon-nitrogen (but not peptide) bonds"/>
    <property type="evidence" value="ECO:0007669"/>
    <property type="project" value="InterPro"/>
</dbReference>
<gene>
    <name evidence="2" type="ORF">DOTSEDRAFT_29528</name>
</gene>
<dbReference type="SUPFAM" id="SSF51556">
    <property type="entry name" value="Metallo-dependent hydrolases"/>
    <property type="match status" value="1"/>
</dbReference>
<dbReference type="SUPFAM" id="SSF51338">
    <property type="entry name" value="Composite domain of metallo-dependent hydrolases"/>
    <property type="match status" value="1"/>
</dbReference>
<protein>
    <recommendedName>
        <fullName evidence="4">Amidohydrolase-related domain-containing protein</fullName>
    </recommendedName>
</protein>
<dbReference type="eggNOG" id="ENOG502QV1J">
    <property type="taxonomic scope" value="Eukaryota"/>
</dbReference>
<evidence type="ECO:0008006" key="4">
    <source>
        <dbReference type="Google" id="ProtNLM"/>
    </source>
</evidence>
<accession>N1PDG6</accession>
<evidence type="ECO:0000313" key="2">
    <source>
        <dbReference type="EMBL" id="EME38489.1"/>
    </source>
</evidence>
<organism evidence="2 3">
    <name type="scientific">Dothistroma septosporum (strain NZE10 / CBS 128990)</name>
    <name type="common">Red band needle blight fungus</name>
    <name type="synonym">Mycosphaerella pini</name>
    <dbReference type="NCBI Taxonomy" id="675120"/>
    <lineage>
        <taxon>Eukaryota</taxon>
        <taxon>Fungi</taxon>
        <taxon>Dikarya</taxon>
        <taxon>Ascomycota</taxon>
        <taxon>Pezizomycotina</taxon>
        <taxon>Dothideomycetes</taxon>
        <taxon>Dothideomycetidae</taxon>
        <taxon>Mycosphaerellales</taxon>
        <taxon>Mycosphaerellaceae</taxon>
        <taxon>Dothistroma</taxon>
    </lineage>
</organism>
<dbReference type="Gene3D" id="3.30.110.90">
    <property type="entry name" value="Amidohydrolase"/>
    <property type="match status" value="1"/>
</dbReference>
<dbReference type="EMBL" id="KB446547">
    <property type="protein sequence ID" value="EME38489.1"/>
    <property type="molecule type" value="Genomic_DNA"/>
</dbReference>
<dbReference type="STRING" id="675120.N1PDG6"/>
<evidence type="ECO:0000313" key="3">
    <source>
        <dbReference type="Proteomes" id="UP000016933"/>
    </source>
</evidence>
<dbReference type="Proteomes" id="UP000016933">
    <property type="component" value="Unassembled WGS sequence"/>
</dbReference>
<dbReference type="InterPro" id="IPR011059">
    <property type="entry name" value="Metal-dep_hydrolase_composite"/>
</dbReference>
<feature type="region of interest" description="Disordered" evidence="1">
    <location>
        <begin position="1"/>
        <end position="25"/>
    </location>
</feature>
<dbReference type="AlphaFoldDB" id="N1PDG6"/>
<name>N1PDG6_DOTSN</name>
<evidence type="ECO:0000256" key="1">
    <source>
        <dbReference type="SAM" id="MobiDB-lite"/>
    </source>
</evidence>
<sequence>MDTARAGNVKSPETEHPEASNGSNSRALLRKLEARKTSILAFHGIIAKTVSPDTAFLIKDVLIFDGETIIENGSVLVKYGKISQVFSSPISFTRTIISKPGHTLLPGLIDVHIHADGGTPVALPQALHFGVMTVCDMHNEWPNIQKLRNQREAGDCADL</sequence>
<dbReference type="InterPro" id="IPR051781">
    <property type="entry name" value="Metallo-dep_Hydrolase"/>
</dbReference>
<reference evidence="2 3" key="2">
    <citation type="journal article" date="2012" name="PLoS Pathog.">
        <title>Diverse lifestyles and strategies of plant pathogenesis encoded in the genomes of eighteen Dothideomycetes fungi.</title>
        <authorList>
            <person name="Ohm R.A."/>
            <person name="Feau N."/>
            <person name="Henrissat B."/>
            <person name="Schoch C.L."/>
            <person name="Horwitz B.A."/>
            <person name="Barry K.W."/>
            <person name="Condon B.J."/>
            <person name="Copeland A.C."/>
            <person name="Dhillon B."/>
            <person name="Glaser F."/>
            <person name="Hesse C.N."/>
            <person name="Kosti I."/>
            <person name="LaButti K."/>
            <person name="Lindquist E.A."/>
            <person name="Lucas S."/>
            <person name="Salamov A.A."/>
            <person name="Bradshaw R.E."/>
            <person name="Ciuffetti L."/>
            <person name="Hamelin R.C."/>
            <person name="Kema G.H.J."/>
            <person name="Lawrence C."/>
            <person name="Scott J.A."/>
            <person name="Spatafora J.W."/>
            <person name="Turgeon B.G."/>
            <person name="de Wit P.J.G.M."/>
            <person name="Zhong S."/>
            <person name="Goodwin S.B."/>
            <person name="Grigoriev I.V."/>
        </authorList>
    </citation>
    <scope>NUCLEOTIDE SEQUENCE [LARGE SCALE GENOMIC DNA]</scope>
    <source>
        <strain evidence="3">NZE10 / CBS 128990</strain>
    </source>
</reference>
<proteinExistence type="predicted"/>
<keyword evidence="3" id="KW-1185">Reference proteome</keyword>
<dbReference type="InterPro" id="IPR032466">
    <property type="entry name" value="Metal_Hydrolase"/>
</dbReference>
<dbReference type="Gene3D" id="2.30.40.10">
    <property type="entry name" value="Urease, subunit C, domain 1"/>
    <property type="match status" value="1"/>
</dbReference>